<dbReference type="RefSeq" id="WP_044402641.1">
    <property type="nucleotide sequence ID" value="NZ_JXYQ01000089.1"/>
</dbReference>
<evidence type="ECO:0008006" key="3">
    <source>
        <dbReference type="Google" id="ProtNLM"/>
    </source>
</evidence>
<organism evidence="1 2">
    <name type="scientific">Acidovorax temperans</name>
    <dbReference type="NCBI Taxonomy" id="80878"/>
    <lineage>
        <taxon>Bacteria</taxon>
        <taxon>Pseudomonadati</taxon>
        <taxon>Pseudomonadota</taxon>
        <taxon>Betaproteobacteria</taxon>
        <taxon>Burkholderiales</taxon>
        <taxon>Comamonadaceae</taxon>
        <taxon>Acidovorax</taxon>
    </lineage>
</organism>
<dbReference type="EMBL" id="JXYQ01000089">
    <property type="protein sequence ID" value="KJA08905.1"/>
    <property type="molecule type" value="Genomic_DNA"/>
</dbReference>
<dbReference type="STRING" id="80878.RP29_19280"/>
<dbReference type="AlphaFoldDB" id="A0A0D7K3M3"/>
<keyword evidence="2" id="KW-1185">Reference proteome</keyword>
<evidence type="ECO:0000313" key="1">
    <source>
        <dbReference type="EMBL" id="KJA08905.1"/>
    </source>
</evidence>
<accession>A0A0D7K3M3</accession>
<dbReference type="OrthoDB" id="4951670at2"/>
<gene>
    <name evidence="1" type="ORF">RP29_19280</name>
</gene>
<name>A0A0D7K3M3_9BURK</name>
<reference evidence="1 2" key="1">
    <citation type="submission" date="2014-12" db="EMBL/GenBank/DDBJ databases">
        <title>Isolation of bacteria from lake water.</title>
        <authorList>
            <person name="Sheng K.-Y."/>
            <person name="Chin P.-S."/>
            <person name="Chan K.-G."/>
            <person name="Tan G.S."/>
        </authorList>
    </citation>
    <scope>NUCLEOTIDE SEQUENCE [LARGE SCALE GENOMIC DNA]</scope>
    <source>
        <strain evidence="1 2">KY4</strain>
    </source>
</reference>
<protein>
    <recommendedName>
        <fullName evidence="3">DUF1817 domain-containing protein</fullName>
    </recommendedName>
</protein>
<comment type="caution">
    <text evidence="1">The sequence shown here is derived from an EMBL/GenBank/DDBJ whole genome shotgun (WGS) entry which is preliminary data.</text>
</comment>
<dbReference type="Proteomes" id="UP000032566">
    <property type="component" value="Unassembled WGS sequence"/>
</dbReference>
<sequence>MSKDPKIILMRTDAEGLANFNEEALVVLDLTRTEIEAGNIASALERLMALTDSKETALRFQESLLIHITGYDNDPRELVEVPEVRAFFGKLIQQWPNWLWFLMRSVGAIPLLMGLICQVKINRREDLVGMEFIDRHELARKMLDLFERGNAMFLAFGITPAQSEASAASACAELVSP</sequence>
<proteinExistence type="predicted"/>
<evidence type="ECO:0000313" key="2">
    <source>
        <dbReference type="Proteomes" id="UP000032566"/>
    </source>
</evidence>
<dbReference type="PATRIC" id="fig|80878.5.peg.4091"/>